<dbReference type="PRINTS" id="PR00370">
    <property type="entry name" value="FMOXYGENASE"/>
</dbReference>
<comment type="function">
    <text evidence="1 11">Catalyzes the 6-electron oxidation of protoporphyrinogen-IX to form protoporphyrin-IX.</text>
</comment>
<feature type="domain" description="Amine oxidase" evidence="12">
    <location>
        <begin position="12"/>
        <end position="482"/>
    </location>
</feature>
<evidence type="ECO:0000256" key="10">
    <source>
        <dbReference type="ARBA" id="ARBA00047554"/>
    </source>
</evidence>
<gene>
    <name evidence="13" type="ORF">WG66_8600</name>
</gene>
<dbReference type="PANTHER" id="PTHR42923">
    <property type="entry name" value="PROTOPORPHYRINOGEN OXIDASE"/>
    <property type="match status" value="1"/>
</dbReference>
<dbReference type="Proteomes" id="UP000054988">
    <property type="component" value="Unassembled WGS sequence"/>
</dbReference>
<keyword evidence="7 11" id="KW-0560">Oxidoreductase</keyword>
<dbReference type="GO" id="GO:0004729">
    <property type="term" value="F:oxygen-dependent protoporphyrinogen oxidase activity"/>
    <property type="evidence" value="ECO:0007669"/>
    <property type="project" value="UniProtKB-UniRule"/>
</dbReference>
<dbReference type="InterPro" id="IPR002937">
    <property type="entry name" value="Amino_oxidase"/>
</dbReference>
<dbReference type="EC" id="1.3.3.4" evidence="4 11"/>
<dbReference type="NCBIfam" id="TIGR00562">
    <property type="entry name" value="proto_IX_ox"/>
    <property type="match status" value="1"/>
</dbReference>
<sequence length="487" mass="52983">MGRQIAVLGGGLTGLSSAFHLSRRFPEASITLLEKSPRLGGWVSSERVSVTHPEGHTAEVILESGPRTLRPNAKSVLELIHLLGLKDLLKTTPTTAPAAKFRYLQIPESQGLVSIPTSVLSILSSPLRSILVPYVLQEPMKRANRPAGLTDESLDSFMSRRFGDMFSRTFGSALVHGIYAADSRNLSVRAAFPSLWDAEERGWGSVVRGFLVPKKYKPSQADSDFELGDILQLMNGVSVFTFQDGISTITNGLVDHLKQKPNVKLFTNTGAERLELADGKILLTTSNNNIMKPTHVVSALPLHVLHSILSDKEALPHLTANPSSSITVINLVFPLDPRKPRLHPPGFGYLIPRPITDYAPTDAGILGTVFDSYQKYFANMTVMTGGPYPTTPDLDAVLSHLSTHLAEGETDSYSAKELPRPILVRTTHQKSCIPMPTPGHRDRMAELKNVLATGPWQGRLEVVGAGVRGVSVGDCVESGKRVGLDWK</sequence>
<evidence type="ECO:0000256" key="5">
    <source>
        <dbReference type="ARBA" id="ARBA00022630"/>
    </source>
</evidence>
<evidence type="ECO:0000256" key="8">
    <source>
        <dbReference type="ARBA" id="ARBA00023133"/>
    </source>
</evidence>
<evidence type="ECO:0000259" key="12">
    <source>
        <dbReference type="Pfam" id="PF01593"/>
    </source>
</evidence>
<dbReference type="UniPathway" id="UPA00251">
    <property type="reaction ID" value="UER00324"/>
</dbReference>
<dbReference type="Gene3D" id="3.50.50.60">
    <property type="entry name" value="FAD/NAD(P)-binding domain"/>
    <property type="match status" value="1"/>
</dbReference>
<evidence type="ECO:0000256" key="2">
    <source>
        <dbReference type="ARBA" id="ARBA00005073"/>
    </source>
</evidence>
<dbReference type="GO" id="GO:0050660">
    <property type="term" value="F:flavin adenine dinucleotide binding"/>
    <property type="evidence" value="ECO:0007669"/>
    <property type="project" value="InterPro"/>
</dbReference>
<evidence type="ECO:0000313" key="14">
    <source>
        <dbReference type="Proteomes" id="UP000054988"/>
    </source>
</evidence>
<keyword evidence="8 11" id="KW-0350">Heme biosynthesis</keyword>
<keyword evidence="6 11" id="KW-0274">FAD</keyword>
<evidence type="ECO:0000256" key="11">
    <source>
        <dbReference type="RuleBase" id="RU367069"/>
    </source>
</evidence>
<dbReference type="PANTHER" id="PTHR42923:SF3">
    <property type="entry name" value="PROTOPORPHYRINOGEN OXIDASE"/>
    <property type="match status" value="1"/>
</dbReference>
<dbReference type="GO" id="GO:0050661">
    <property type="term" value="F:NADP binding"/>
    <property type="evidence" value="ECO:0007669"/>
    <property type="project" value="InterPro"/>
</dbReference>
<evidence type="ECO:0000256" key="9">
    <source>
        <dbReference type="ARBA" id="ARBA00023244"/>
    </source>
</evidence>
<keyword evidence="5 11" id="KW-0285">Flavoprotein</keyword>
<evidence type="ECO:0000256" key="7">
    <source>
        <dbReference type="ARBA" id="ARBA00023002"/>
    </source>
</evidence>
<dbReference type="GO" id="GO:0006782">
    <property type="term" value="P:protoporphyrinogen IX biosynthetic process"/>
    <property type="evidence" value="ECO:0007669"/>
    <property type="project" value="UniProtKB-UniRule"/>
</dbReference>
<comment type="cofactor">
    <cofactor evidence="11">
        <name>FAD</name>
        <dbReference type="ChEBI" id="CHEBI:57692"/>
    </cofactor>
    <text evidence="11">Binds 1 FAD per subunit.</text>
</comment>
<dbReference type="InterPro" id="IPR036188">
    <property type="entry name" value="FAD/NAD-bd_sf"/>
</dbReference>
<dbReference type="InterPro" id="IPR050464">
    <property type="entry name" value="Zeta_carotene_desat/Oxidored"/>
</dbReference>
<comment type="similarity">
    <text evidence="3 11">Belongs to the protoporphyrinogen/coproporphyrinogen oxidase family. Protoporphyrinogen oxidase subfamily.</text>
</comment>
<dbReference type="EMBL" id="LATX01001727">
    <property type="protein sequence ID" value="KTB38829.1"/>
    <property type="molecule type" value="Genomic_DNA"/>
</dbReference>
<proteinExistence type="inferred from homology"/>
<dbReference type="Pfam" id="PF01593">
    <property type="entry name" value="Amino_oxidase"/>
    <property type="match status" value="1"/>
</dbReference>
<evidence type="ECO:0000256" key="4">
    <source>
        <dbReference type="ARBA" id="ARBA00012867"/>
    </source>
</evidence>
<name>A0A0W0FR84_MONRR</name>
<dbReference type="eggNOG" id="KOG1276">
    <property type="taxonomic scope" value="Eukaryota"/>
</dbReference>
<dbReference type="SUPFAM" id="SSF54373">
    <property type="entry name" value="FAD-linked reductases, C-terminal domain"/>
    <property type="match status" value="1"/>
</dbReference>
<comment type="catalytic activity">
    <reaction evidence="10 11">
        <text>protoporphyrinogen IX + 3 O2 = protoporphyrin IX + 3 H2O2</text>
        <dbReference type="Rhea" id="RHEA:25576"/>
        <dbReference type="ChEBI" id="CHEBI:15379"/>
        <dbReference type="ChEBI" id="CHEBI:16240"/>
        <dbReference type="ChEBI" id="CHEBI:57306"/>
        <dbReference type="ChEBI" id="CHEBI:57307"/>
        <dbReference type="EC" id="1.3.3.4"/>
    </reaction>
</comment>
<keyword evidence="9 11" id="KW-0627">Porphyrin biosynthesis</keyword>
<organism evidence="13 14">
    <name type="scientific">Moniliophthora roreri</name>
    <name type="common">Frosty pod rot fungus</name>
    <name type="synonym">Monilia roreri</name>
    <dbReference type="NCBI Taxonomy" id="221103"/>
    <lineage>
        <taxon>Eukaryota</taxon>
        <taxon>Fungi</taxon>
        <taxon>Dikarya</taxon>
        <taxon>Basidiomycota</taxon>
        <taxon>Agaricomycotina</taxon>
        <taxon>Agaricomycetes</taxon>
        <taxon>Agaricomycetidae</taxon>
        <taxon>Agaricales</taxon>
        <taxon>Marasmiineae</taxon>
        <taxon>Marasmiaceae</taxon>
        <taxon>Moniliophthora</taxon>
    </lineage>
</organism>
<evidence type="ECO:0000313" key="13">
    <source>
        <dbReference type="EMBL" id="KTB38829.1"/>
    </source>
</evidence>
<dbReference type="AlphaFoldDB" id="A0A0W0FR84"/>
<comment type="pathway">
    <text evidence="2 11">Porphyrin-containing compound metabolism; protoporphyrin-IX biosynthesis; protoporphyrin-IX from protoporphyrinogen-IX: step 1/1.</text>
</comment>
<evidence type="ECO:0000256" key="6">
    <source>
        <dbReference type="ARBA" id="ARBA00022827"/>
    </source>
</evidence>
<accession>A0A0W0FR84</accession>
<dbReference type="GO" id="GO:0005743">
    <property type="term" value="C:mitochondrial inner membrane"/>
    <property type="evidence" value="ECO:0007669"/>
    <property type="project" value="UniProtKB-SubCell"/>
</dbReference>
<dbReference type="InterPro" id="IPR000960">
    <property type="entry name" value="Flavin_mOase"/>
</dbReference>
<reference evidence="13 14" key="1">
    <citation type="submission" date="2015-12" db="EMBL/GenBank/DDBJ databases">
        <title>Draft genome sequence of Moniliophthora roreri, the causal agent of frosty pod rot of cacao.</title>
        <authorList>
            <person name="Aime M.C."/>
            <person name="Diaz-Valderrama J.R."/>
            <person name="Kijpornyongpan T."/>
            <person name="Phillips-Mora W."/>
        </authorList>
    </citation>
    <scope>NUCLEOTIDE SEQUENCE [LARGE SCALE GENOMIC DNA]</scope>
    <source>
        <strain evidence="13 14">MCA 2952</strain>
    </source>
</reference>
<dbReference type="InterPro" id="IPR004572">
    <property type="entry name" value="Protoporphyrinogen_oxidase"/>
</dbReference>
<dbReference type="SUPFAM" id="SSF51905">
    <property type="entry name" value="FAD/NAD(P)-binding domain"/>
    <property type="match status" value="1"/>
</dbReference>
<evidence type="ECO:0000256" key="1">
    <source>
        <dbReference type="ARBA" id="ARBA00002600"/>
    </source>
</evidence>
<protein>
    <recommendedName>
        <fullName evidence="4 11">Protoporphyrinogen oxidase</fullName>
        <ecNumber evidence="4 11">1.3.3.4</ecNumber>
    </recommendedName>
</protein>
<evidence type="ECO:0000256" key="3">
    <source>
        <dbReference type="ARBA" id="ARBA00010551"/>
    </source>
</evidence>
<comment type="caution">
    <text evidence="13">The sequence shown here is derived from an EMBL/GenBank/DDBJ whole genome shotgun (WGS) entry which is preliminary data.</text>
</comment>
<comment type="subcellular location">
    <subcellularLocation>
        <location evidence="11">Mitochondrion inner membrane</location>
    </subcellularLocation>
</comment>